<dbReference type="GO" id="GO:0016491">
    <property type="term" value="F:oxidoreductase activity"/>
    <property type="evidence" value="ECO:0007669"/>
    <property type="project" value="UniProtKB-KW"/>
</dbReference>
<evidence type="ECO:0000256" key="6">
    <source>
        <dbReference type="ARBA" id="ARBA00022723"/>
    </source>
</evidence>
<keyword evidence="9" id="KW-0411">Iron-sulfur</keyword>
<comment type="cofactor">
    <cofactor evidence="2">
        <name>[4Fe-4S] cluster</name>
        <dbReference type="ChEBI" id="CHEBI:49883"/>
    </cofactor>
</comment>
<evidence type="ECO:0000256" key="2">
    <source>
        <dbReference type="ARBA" id="ARBA00001966"/>
    </source>
</evidence>
<organism evidence="12 13">
    <name type="scientific">Plebeiibacterium sediminum</name>
    <dbReference type="NCBI Taxonomy" id="2992112"/>
    <lineage>
        <taxon>Bacteria</taxon>
        <taxon>Pseudomonadati</taxon>
        <taxon>Bacteroidota</taxon>
        <taxon>Bacteroidia</taxon>
        <taxon>Marinilabiliales</taxon>
        <taxon>Marinilabiliaceae</taxon>
        <taxon>Plebeiibacterium</taxon>
    </lineage>
</organism>
<name>A0AAE3M886_9BACT</name>
<dbReference type="Pfam" id="PF07992">
    <property type="entry name" value="Pyr_redox_2"/>
    <property type="match status" value="1"/>
</dbReference>
<evidence type="ECO:0000256" key="7">
    <source>
        <dbReference type="ARBA" id="ARBA00023002"/>
    </source>
</evidence>
<dbReference type="Proteomes" id="UP001209229">
    <property type="component" value="Unassembled WGS sequence"/>
</dbReference>
<dbReference type="Gene3D" id="3.50.50.60">
    <property type="entry name" value="FAD/NAD(P)-binding domain"/>
    <property type="match status" value="1"/>
</dbReference>
<evidence type="ECO:0000256" key="9">
    <source>
        <dbReference type="ARBA" id="ARBA00023014"/>
    </source>
</evidence>
<evidence type="ECO:0000259" key="11">
    <source>
        <dbReference type="Pfam" id="PF07992"/>
    </source>
</evidence>
<dbReference type="PANTHER" id="PTHR42917">
    <property type="entry name" value="2,4-DIENOYL-COA REDUCTASE"/>
    <property type="match status" value="1"/>
</dbReference>
<comment type="caution">
    <text evidence="12">The sequence shown here is derived from an EMBL/GenBank/DDBJ whole genome shotgun (WGS) entry which is preliminary data.</text>
</comment>
<keyword evidence="6" id="KW-0479">Metal-binding</keyword>
<reference evidence="12" key="1">
    <citation type="submission" date="2022-10" db="EMBL/GenBank/DDBJ databases">
        <authorList>
            <person name="Yu W.X."/>
        </authorList>
    </citation>
    <scope>NUCLEOTIDE SEQUENCE</scope>
    <source>
        <strain evidence="12">AAT</strain>
    </source>
</reference>
<dbReference type="InterPro" id="IPR001155">
    <property type="entry name" value="OxRdtase_FMN_N"/>
</dbReference>
<dbReference type="GO" id="GO:0046872">
    <property type="term" value="F:metal ion binding"/>
    <property type="evidence" value="ECO:0007669"/>
    <property type="project" value="UniProtKB-KW"/>
</dbReference>
<gene>
    <name evidence="12" type="ORF">OM075_20240</name>
</gene>
<proteinExistence type="inferred from homology"/>
<feature type="domain" description="FAD/NAD(P)-binding" evidence="11">
    <location>
        <begin position="411"/>
        <end position="667"/>
    </location>
</feature>
<feature type="domain" description="NADH:flavin oxidoreductase/NADH oxidase N-terminal" evidence="10">
    <location>
        <begin position="8"/>
        <end position="264"/>
    </location>
</feature>
<dbReference type="InterPro" id="IPR013785">
    <property type="entry name" value="Aldolase_TIM"/>
</dbReference>
<evidence type="ECO:0000256" key="1">
    <source>
        <dbReference type="ARBA" id="ARBA00001917"/>
    </source>
</evidence>
<dbReference type="InterPro" id="IPR051793">
    <property type="entry name" value="NADH:flavin_oxidoreductase"/>
</dbReference>
<keyword evidence="8" id="KW-0408">Iron</keyword>
<evidence type="ECO:0000313" key="12">
    <source>
        <dbReference type="EMBL" id="MCW3788812.1"/>
    </source>
</evidence>
<keyword evidence="7" id="KW-0560">Oxidoreductase</keyword>
<dbReference type="SUPFAM" id="SSF51395">
    <property type="entry name" value="FMN-linked oxidoreductases"/>
    <property type="match status" value="1"/>
</dbReference>
<dbReference type="AlphaFoldDB" id="A0AAE3M886"/>
<dbReference type="Gene3D" id="3.20.20.70">
    <property type="entry name" value="Aldolase class I"/>
    <property type="match status" value="1"/>
</dbReference>
<dbReference type="PRINTS" id="PR00368">
    <property type="entry name" value="FADPNR"/>
</dbReference>
<dbReference type="InterPro" id="IPR036188">
    <property type="entry name" value="FAD/NAD-bd_sf"/>
</dbReference>
<keyword evidence="4" id="KW-0285">Flavoprotein</keyword>
<dbReference type="RefSeq" id="WP_301192368.1">
    <property type="nucleotide sequence ID" value="NZ_JAPDPJ010000066.1"/>
</dbReference>
<dbReference type="InterPro" id="IPR023753">
    <property type="entry name" value="FAD/NAD-binding_dom"/>
</dbReference>
<comment type="cofactor">
    <cofactor evidence="1">
        <name>FMN</name>
        <dbReference type="ChEBI" id="CHEBI:58210"/>
    </cofactor>
</comment>
<dbReference type="GO" id="GO:0051536">
    <property type="term" value="F:iron-sulfur cluster binding"/>
    <property type="evidence" value="ECO:0007669"/>
    <property type="project" value="UniProtKB-KW"/>
</dbReference>
<keyword evidence="13" id="KW-1185">Reference proteome</keyword>
<evidence type="ECO:0000259" key="10">
    <source>
        <dbReference type="Pfam" id="PF00724"/>
    </source>
</evidence>
<dbReference type="PRINTS" id="PR00411">
    <property type="entry name" value="PNDRDTASEI"/>
</dbReference>
<protein>
    <submittedName>
        <fullName evidence="12">FAD-dependent oxidoreductase</fullName>
    </submittedName>
</protein>
<sequence>MTNNHYKKLFEPYVIGKLQLKNRIVKTAAQTYFFDSGKQRVGNIAKAFYGAVAKGGAGLVVVETPAMEWPLLDDGDRRLRIDSDDNIKDIQELAKVLHQDDCKCFMQLYHRGPWGKEYNFIAPRLAASSIKAYSNYDVHEEQPPRTMTIEEIEETTERFISAAYRLKEGGFDGVEINAAADHLFHTFISSFWNKREDGYGPQNLENRMRFLDNVVTGIKKRCGDDFPVQVIINAYEYGLGNEGITLDEGIQIAQHLENVGVDILHARTHIVGHHQGSYNQEVLWYPELCFDKKDLPKEMEWRYNGAMINLPSAAAIKKATKNITVLTTSGMNADTGEKALLEGKVDLVGINRKIFADPAYPNKIKQGRKEDIQPCTLCGNCNKLYNQPRQCRINASFGTDKYEIEKAAVKKKVIVAGGGPAGMQAARVAAIKGHDVSLYDSSSLLGGNLPLAATIKGVELENVPEIYKFFEAQLQKLNVNIYKGTTLNEAAILKEKPDAVVIATGAQPSYPDIPGMNGSNVIKSSELYALGKFFLRYFSPATLNKSLNLFIPQGKKFWKPIGKKVVIIGGSIYGCQLAEFLVKRGRQAIIVEEGNELGALLAPERKNRLFLWFDKKGVERYAGVTLLEVNKKGLKVKTKDGKEKLLEADHILPIGVTPNTTLFNSLKDKVPEIYNIGDSEDPAIIPGATGEGWRVGNMI</sequence>
<dbReference type="PANTHER" id="PTHR42917:SF2">
    <property type="entry name" value="2,4-DIENOYL-COA REDUCTASE [(2E)-ENOYL-COA-PRODUCING]"/>
    <property type="match status" value="1"/>
</dbReference>
<evidence type="ECO:0000256" key="3">
    <source>
        <dbReference type="ARBA" id="ARBA00011048"/>
    </source>
</evidence>
<dbReference type="Pfam" id="PF00724">
    <property type="entry name" value="Oxidored_FMN"/>
    <property type="match status" value="1"/>
</dbReference>
<evidence type="ECO:0000256" key="5">
    <source>
        <dbReference type="ARBA" id="ARBA00022643"/>
    </source>
</evidence>
<dbReference type="EMBL" id="JAPDPJ010000066">
    <property type="protein sequence ID" value="MCW3788812.1"/>
    <property type="molecule type" value="Genomic_DNA"/>
</dbReference>
<evidence type="ECO:0000256" key="8">
    <source>
        <dbReference type="ARBA" id="ARBA00023004"/>
    </source>
</evidence>
<dbReference type="SUPFAM" id="SSF51905">
    <property type="entry name" value="FAD/NAD(P)-binding domain"/>
    <property type="match status" value="1"/>
</dbReference>
<evidence type="ECO:0000256" key="4">
    <source>
        <dbReference type="ARBA" id="ARBA00022630"/>
    </source>
</evidence>
<dbReference type="Gene3D" id="3.40.50.720">
    <property type="entry name" value="NAD(P)-binding Rossmann-like Domain"/>
    <property type="match status" value="1"/>
</dbReference>
<evidence type="ECO:0000313" key="13">
    <source>
        <dbReference type="Proteomes" id="UP001209229"/>
    </source>
</evidence>
<comment type="similarity">
    <text evidence="3">In the N-terminal section; belongs to the NADH:flavin oxidoreductase/NADH oxidase family.</text>
</comment>
<dbReference type="GO" id="GO:0010181">
    <property type="term" value="F:FMN binding"/>
    <property type="evidence" value="ECO:0007669"/>
    <property type="project" value="InterPro"/>
</dbReference>
<accession>A0AAE3M886</accession>
<keyword evidence="5" id="KW-0288">FMN</keyword>